<accession>A0A834LZN4</accession>
<dbReference type="OrthoDB" id="773760at2759"/>
<feature type="region of interest" description="Disordered" evidence="2">
    <location>
        <begin position="1"/>
        <end position="40"/>
    </location>
</feature>
<dbReference type="AlphaFoldDB" id="A0A834LZN4"/>
<evidence type="ECO:0000259" key="3">
    <source>
        <dbReference type="PROSITE" id="PS50846"/>
    </source>
</evidence>
<feature type="domain" description="HMA" evidence="3">
    <location>
        <begin position="41"/>
        <end position="108"/>
    </location>
</feature>
<dbReference type="InterPro" id="IPR044594">
    <property type="entry name" value="HIPP01/3/5/6"/>
</dbReference>
<dbReference type="CDD" id="cd00371">
    <property type="entry name" value="HMA"/>
    <property type="match status" value="2"/>
</dbReference>
<dbReference type="InterPro" id="IPR006121">
    <property type="entry name" value="HMA_dom"/>
</dbReference>
<proteinExistence type="predicted"/>
<dbReference type="PROSITE" id="PS50846">
    <property type="entry name" value="HMA_2"/>
    <property type="match status" value="2"/>
</dbReference>
<feature type="compositionally biased region" description="Basic and acidic residues" evidence="2">
    <location>
        <begin position="214"/>
        <end position="231"/>
    </location>
</feature>
<dbReference type="SUPFAM" id="SSF55008">
    <property type="entry name" value="HMA, heavy metal-associated domain"/>
    <property type="match status" value="2"/>
</dbReference>
<sequence>MGKKKNKNVAIEGEIQNDVEPLKNDVNNNDDEGKGQKDGGAIKVVLKVDMHCEGCETKIKKYARSFKGVECVQRSNDGSNKLTVIGDVDPWKLREMLEKKTKKKVDLVSPQPKKDKDKDKDAGDKKNDAGDKKKDGEKKPEFKEIPVTTAVMKLNLHCEGCIQKLCKAVAKTKGYHDMSIDEQKNQITVKGAIDMKALAESLKVKLRKPVEIVPPKKEKDGGGEKKEKGGGGEKGGGKGGEILQWPHHVQYGYPDPQYVNGYGPGYPVELFHAPQMFSDENPNACSVM</sequence>
<comment type="caution">
    <text evidence="4">The sequence shown here is derived from an EMBL/GenBank/DDBJ whole genome shotgun (WGS) entry which is preliminary data.</text>
</comment>
<feature type="region of interest" description="Disordered" evidence="2">
    <location>
        <begin position="214"/>
        <end position="240"/>
    </location>
</feature>
<organism evidence="4 5">
    <name type="scientific">Rhododendron simsii</name>
    <name type="common">Sims's rhododendron</name>
    <dbReference type="NCBI Taxonomy" id="118357"/>
    <lineage>
        <taxon>Eukaryota</taxon>
        <taxon>Viridiplantae</taxon>
        <taxon>Streptophyta</taxon>
        <taxon>Embryophyta</taxon>
        <taxon>Tracheophyta</taxon>
        <taxon>Spermatophyta</taxon>
        <taxon>Magnoliopsida</taxon>
        <taxon>eudicotyledons</taxon>
        <taxon>Gunneridae</taxon>
        <taxon>Pentapetalae</taxon>
        <taxon>asterids</taxon>
        <taxon>Ericales</taxon>
        <taxon>Ericaceae</taxon>
        <taxon>Ericoideae</taxon>
        <taxon>Rhodoreae</taxon>
        <taxon>Rhododendron</taxon>
    </lineage>
</organism>
<dbReference type="PANTHER" id="PTHR46413">
    <property type="entry name" value="HEAVY METAL-ASSOCIATED ISOPRENYLATED PLANT PROTEIN 6"/>
    <property type="match status" value="1"/>
</dbReference>
<dbReference type="EMBL" id="WJXA01000001">
    <property type="protein sequence ID" value="KAF7154275.1"/>
    <property type="molecule type" value="Genomic_DNA"/>
</dbReference>
<dbReference type="GO" id="GO:0009626">
    <property type="term" value="P:plant-type hypersensitive response"/>
    <property type="evidence" value="ECO:0007669"/>
    <property type="project" value="UniProtKB-KW"/>
</dbReference>
<dbReference type="PANTHER" id="PTHR46413:SF1">
    <property type="entry name" value="HEAVY METAL-ASSOCIATED ISOPRENYLATED PLANT PROTEIN 6"/>
    <property type="match status" value="1"/>
</dbReference>
<dbReference type="GO" id="GO:0016020">
    <property type="term" value="C:membrane"/>
    <property type="evidence" value="ECO:0007669"/>
    <property type="project" value="UniProtKB-SubCell"/>
</dbReference>
<evidence type="ECO:0000256" key="1">
    <source>
        <dbReference type="ARBA" id="ARBA00004170"/>
    </source>
</evidence>
<dbReference type="Proteomes" id="UP000626092">
    <property type="component" value="Unassembled WGS sequence"/>
</dbReference>
<feature type="region of interest" description="Disordered" evidence="2">
    <location>
        <begin position="101"/>
        <end position="141"/>
    </location>
</feature>
<evidence type="ECO:0000313" key="4">
    <source>
        <dbReference type="EMBL" id="KAF7154275.1"/>
    </source>
</evidence>
<dbReference type="GO" id="GO:0046872">
    <property type="term" value="F:metal ion binding"/>
    <property type="evidence" value="ECO:0007669"/>
    <property type="project" value="InterPro"/>
</dbReference>
<keyword evidence="5" id="KW-1185">Reference proteome</keyword>
<dbReference type="InterPro" id="IPR036163">
    <property type="entry name" value="HMA_dom_sf"/>
</dbReference>
<name>A0A834LZN4_RHOSS</name>
<protein>
    <recommendedName>
        <fullName evidence="3">HMA domain-containing protein</fullName>
    </recommendedName>
</protein>
<comment type="subcellular location">
    <subcellularLocation>
        <location evidence="1">Membrane</location>
        <topology evidence="1">Peripheral membrane protein</topology>
    </subcellularLocation>
</comment>
<dbReference type="Pfam" id="PF00403">
    <property type="entry name" value="HMA"/>
    <property type="match status" value="2"/>
</dbReference>
<dbReference type="Gene3D" id="3.30.70.100">
    <property type="match status" value="2"/>
</dbReference>
<reference evidence="4" key="1">
    <citation type="submission" date="2019-11" db="EMBL/GenBank/DDBJ databases">
        <authorList>
            <person name="Liu Y."/>
            <person name="Hou J."/>
            <person name="Li T.-Q."/>
            <person name="Guan C.-H."/>
            <person name="Wu X."/>
            <person name="Wu H.-Z."/>
            <person name="Ling F."/>
            <person name="Zhang R."/>
            <person name="Shi X.-G."/>
            <person name="Ren J.-P."/>
            <person name="Chen E.-F."/>
            <person name="Sun J.-M."/>
        </authorList>
    </citation>
    <scope>NUCLEOTIDE SEQUENCE</scope>
    <source>
        <strain evidence="4">Adult_tree_wgs_1</strain>
        <tissue evidence="4">Leaves</tissue>
    </source>
</reference>
<evidence type="ECO:0000313" key="5">
    <source>
        <dbReference type="Proteomes" id="UP000626092"/>
    </source>
</evidence>
<feature type="domain" description="HMA" evidence="3">
    <location>
        <begin position="147"/>
        <end position="210"/>
    </location>
</feature>
<feature type="compositionally biased region" description="Basic and acidic residues" evidence="2">
    <location>
        <begin position="112"/>
        <end position="141"/>
    </location>
</feature>
<evidence type="ECO:0000256" key="2">
    <source>
        <dbReference type="SAM" id="MobiDB-lite"/>
    </source>
</evidence>
<gene>
    <name evidence="4" type="ORF">RHSIM_Rhsim01G0211900</name>
</gene>